<accession>A0ABS2CMR3</accession>
<dbReference type="RefSeq" id="WP_204131634.1">
    <property type="nucleotide sequence ID" value="NZ_JAFDVD010000013.1"/>
</dbReference>
<dbReference type="PROSITE" id="PS51318">
    <property type="entry name" value="TAT"/>
    <property type="match status" value="1"/>
</dbReference>
<protein>
    <recommendedName>
        <fullName evidence="4">Peptidoglycan-binding protein</fullName>
    </recommendedName>
</protein>
<proteinExistence type="predicted"/>
<feature type="signal peptide" evidence="1">
    <location>
        <begin position="1"/>
        <end position="38"/>
    </location>
</feature>
<keyword evidence="3" id="KW-1185">Reference proteome</keyword>
<feature type="chain" id="PRO_5047052713" description="Peptidoglycan-binding protein" evidence="1">
    <location>
        <begin position="39"/>
        <end position="327"/>
    </location>
</feature>
<name>A0ABS2CMR3_9MICO</name>
<evidence type="ECO:0000313" key="3">
    <source>
        <dbReference type="Proteomes" id="UP001430172"/>
    </source>
</evidence>
<evidence type="ECO:0008006" key="4">
    <source>
        <dbReference type="Google" id="ProtNLM"/>
    </source>
</evidence>
<evidence type="ECO:0000256" key="1">
    <source>
        <dbReference type="SAM" id="SignalP"/>
    </source>
</evidence>
<gene>
    <name evidence="2" type="ORF">JQN70_12235</name>
</gene>
<organism evidence="2 3">
    <name type="scientific">Phycicoccus sonneratiae</name>
    <dbReference type="NCBI Taxonomy" id="2807628"/>
    <lineage>
        <taxon>Bacteria</taxon>
        <taxon>Bacillati</taxon>
        <taxon>Actinomycetota</taxon>
        <taxon>Actinomycetes</taxon>
        <taxon>Micrococcales</taxon>
        <taxon>Intrasporangiaceae</taxon>
        <taxon>Phycicoccus</taxon>
    </lineage>
</organism>
<dbReference type="InterPro" id="IPR006311">
    <property type="entry name" value="TAT_signal"/>
</dbReference>
<reference evidence="2" key="1">
    <citation type="submission" date="2021-02" db="EMBL/GenBank/DDBJ databases">
        <title>Phycicoccus sp. MQZ13P-5T, whole genome shotgun sequence.</title>
        <authorList>
            <person name="Tuo L."/>
        </authorList>
    </citation>
    <scope>NUCLEOTIDE SEQUENCE</scope>
    <source>
        <strain evidence="2">MQZ13P-5</strain>
    </source>
</reference>
<dbReference type="Proteomes" id="UP001430172">
    <property type="component" value="Unassembled WGS sequence"/>
</dbReference>
<sequence length="327" mass="34727">MTAHPSTRPTRRLVRRGLAGVAAVAATVLALPAPAAQAACPAGDQCTALPDVNARKVVLAATLDPWRTDDVKTPGASTSVLRVERALVADGLLASTYADGYWGTTTTAAWGRYEKSIGQNGIHTRNGLPSPAELRKFGAGRFDVVKSYDVGGRVTVAKAPAGNSDDGTEVVNRRTLDMFLEAQRNMVRRGDVGKDMTITQGSYCDASCAPESFGTHDGGGIIDVRIIDTNATGVAKRLAALREVGFAAWERSNHIHAVALNDYQMAWAVHGVGGAPAPIVDDGWTGYCQVYEWVYKGDGLGHCDQRVPSTSAQRTVVTWEDYLAAKG</sequence>
<evidence type="ECO:0000313" key="2">
    <source>
        <dbReference type="EMBL" id="MBM6401161.1"/>
    </source>
</evidence>
<keyword evidence="1" id="KW-0732">Signal</keyword>
<comment type="caution">
    <text evidence="2">The sequence shown here is derived from an EMBL/GenBank/DDBJ whole genome shotgun (WGS) entry which is preliminary data.</text>
</comment>
<dbReference type="EMBL" id="JAFDVD010000013">
    <property type="protein sequence ID" value="MBM6401161.1"/>
    <property type="molecule type" value="Genomic_DNA"/>
</dbReference>